<protein>
    <submittedName>
        <fullName evidence="1">Uncharacterized protein</fullName>
    </submittedName>
</protein>
<dbReference type="Proteomes" id="UP000660262">
    <property type="component" value="Unassembled WGS sequence"/>
</dbReference>
<organism evidence="1 2">
    <name type="scientific">Pycnococcus provasolii</name>
    <dbReference type="NCBI Taxonomy" id="41880"/>
    <lineage>
        <taxon>Eukaryota</taxon>
        <taxon>Viridiplantae</taxon>
        <taxon>Chlorophyta</taxon>
        <taxon>Pseudoscourfieldiophyceae</taxon>
        <taxon>Pseudoscourfieldiales</taxon>
        <taxon>Pycnococcaceae</taxon>
        <taxon>Pycnococcus</taxon>
    </lineage>
</organism>
<dbReference type="AlphaFoldDB" id="A0A830H2R5"/>
<proteinExistence type="predicted"/>
<keyword evidence="2" id="KW-1185">Reference proteome</keyword>
<gene>
    <name evidence="1" type="ORF">PPROV_000017100</name>
</gene>
<evidence type="ECO:0000313" key="1">
    <source>
        <dbReference type="EMBL" id="GHP01415.1"/>
    </source>
</evidence>
<reference evidence="1" key="1">
    <citation type="submission" date="2020-10" db="EMBL/GenBank/DDBJ databases">
        <title>Unveiling of a novel bifunctional photoreceptor, Dualchrome1, isolated from a cosmopolitan green alga.</title>
        <authorList>
            <person name="Suzuki S."/>
            <person name="Kawachi M."/>
        </authorList>
    </citation>
    <scope>NUCLEOTIDE SEQUENCE</scope>
    <source>
        <strain evidence="1">NIES 2893</strain>
    </source>
</reference>
<evidence type="ECO:0000313" key="2">
    <source>
        <dbReference type="Proteomes" id="UP000660262"/>
    </source>
</evidence>
<dbReference type="EMBL" id="BNJQ01000001">
    <property type="protein sequence ID" value="GHP01415.1"/>
    <property type="molecule type" value="Genomic_DNA"/>
</dbReference>
<name>A0A830H2R5_9CHLO</name>
<sequence>MSGHAATPTTSSRMHARDFSAALGTNTTMGHGIEFQYGTMPAHHKEWIMKETRRLDRRDIKLDHVKSGGNIEDLHTLKPTPLTLARTISGDAHAPDSIKKQYNLNPPTPDSMRDFAVKAQPPHRVHHHNFGWQGPQPQVPVAYTTSGPAWRPNVEYGAAQGFNQTIHSKAKMFALDKRA</sequence>
<comment type="caution">
    <text evidence="1">The sequence shown here is derived from an EMBL/GenBank/DDBJ whole genome shotgun (WGS) entry which is preliminary data.</text>
</comment>
<accession>A0A830H2R5</accession>